<organism evidence="2 3">
    <name type="scientific">Pholiota conissans</name>
    <dbReference type="NCBI Taxonomy" id="109636"/>
    <lineage>
        <taxon>Eukaryota</taxon>
        <taxon>Fungi</taxon>
        <taxon>Dikarya</taxon>
        <taxon>Basidiomycota</taxon>
        <taxon>Agaricomycotina</taxon>
        <taxon>Agaricomycetes</taxon>
        <taxon>Agaricomycetidae</taxon>
        <taxon>Agaricales</taxon>
        <taxon>Agaricineae</taxon>
        <taxon>Strophariaceae</taxon>
        <taxon>Pholiota</taxon>
    </lineage>
</organism>
<proteinExistence type="predicted"/>
<accession>A0A9P6CT53</accession>
<reference evidence="2" key="1">
    <citation type="submission" date="2020-11" db="EMBL/GenBank/DDBJ databases">
        <authorList>
            <consortium name="DOE Joint Genome Institute"/>
            <person name="Ahrendt S."/>
            <person name="Riley R."/>
            <person name="Andreopoulos W."/>
            <person name="Labutti K."/>
            <person name="Pangilinan J."/>
            <person name="Ruiz-Duenas F.J."/>
            <person name="Barrasa J.M."/>
            <person name="Sanchez-Garcia M."/>
            <person name="Camarero S."/>
            <person name="Miyauchi S."/>
            <person name="Serrano A."/>
            <person name="Linde D."/>
            <person name="Babiker R."/>
            <person name="Drula E."/>
            <person name="Ayuso-Fernandez I."/>
            <person name="Pacheco R."/>
            <person name="Padilla G."/>
            <person name="Ferreira P."/>
            <person name="Barriuso J."/>
            <person name="Kellner H."/>
            <person name="Castanera R."/>
            <person name="Alfaro M."/>
            <person name="Ramirez L."/>
            <person name="Pisabarro A.G."/>
            <person name="Kuo A."/>
            <person name="Tritt A."/>
            <person name="Lipzen A."/>
            <person name="He G."/>
            <person name="Yan M."/>
            <person name="Ng V."/>
            <person name="Cullen D."/>
            <person name="Martin F."/>
            <person name="Rosso M.-N."/>
            <person name="Henrissat B."/>
            <person name="Hibbett D."/>
            <person name="Martinez A.T."/>
            <person name="Grigoriev I.V."/>
        </authorList>
    </citation>
    <scope>NUCLEOTIDE SEQUENCE</scope>
    <source>
        <strain evidence="2">CIRM-BRFM 674</strain>
    </source>
</reference>
<evidence type="ECO:0000313" key="2">
    <source>
        <dbReference type="EMBL" id="KAF9471759.1"/>
    </source>
</evidence>
<evidence type="ECO:0000313" key="3">
    <source>
        <dbReference type="Proteomes" id="UP000807469"/>
    </source>
</evidence>
<feature type="compositionally biased region" description="Basic residues" evidence="1">
    <location>
        <begin position="248"/>
        <end position="260"/>
    </location>
</feature>
<evidence type="ECO:0000256" key="1">
    <source>
        <dbReference type="SAM" id="MobiDB-lite"/>
    </source>
</evidence>
<feature type="compositionally biased region" description="Polar residues" evidence="1">
    <location>
        <begin position="44"/>
        <end position="59"/>
    </location>
</feature>
<gene>
    <name evidence="2" type="ORF">BDN70DRAFT_901080</name>
</gene>
<keyword evidence="3" id="KW-1185">Reference proteome</keyword>
<dbReference type="EMBL" id="MU155626">
    <property type="protein sequence ID" value="KAF9471759.1"/>
    <property type="molecule type" value="Genomic_DNA"/>
</dbReference>
<dbReference type="AlphaFoldDB" id="A0A9P6CT53"/>
<protein>
    <submittedName>
        <fullName evidence="2">Uncharacterized protein</fullName>
    </submittedName>
</protein>
<feature type="compositionally biased region" description="Acidic residues" evidence="1">
    <location>
        <begin position="79"/>
        <end position="96"/>
    </location>
</feature>
<feature type="region of interest" description="Disordered" evidence="1">
    <location>
        <begin position="248"/>
        <end position="267"/>
    </location>
</feature>
<feature type="region of interest" description="Disordered" evidence="1">
    <location>
        <begin position="44"/>
        <end position="111"/>
    </location>
</feature>
<dbReference type="Proteomes" id="UP000807469">
    <property type="component" value="Unassembled WGS sequence"/>
</dbReference>
<sequence>MNANATLRLSASAFSSHLNIRHSGANHSENDALSVSRLRDVSNTCQGNNVESSGLSSSKMIHDTEMGGGNFLNSSYSEDVTESGVEEMDQEDDDSEPSSQPSGGRRVQLDLDDSVPIPIQIKLASSKRFAELLGLTDALRVEIRAEKVEALHCYRLTCTPVGPALVPEMFAYACHNLHFLACGAVTDTEGNMNRHQAARGHGKEVKRCERCDTAFTNVRDDALKRHRTSGACERRVNRRTEAEKKRMLKVKKVTQRRRKKIMDDDDC</sequence>
<comment type="caution">
    <text evidence="2">The sequence shown here is derived from an EMBL/GenBank/DDBJ whole genome shotgun (WGS) entry which is preliminary data.</text>
</comment>
<name>A0A9P6CT53_9AGAR</name>